<evidence type="ECO:0000259" key="3">
    <source>
        <dbReference type="Pfam" id="PF24986"/>
    </source>
</evidence>
<keyword evidence="5" id="KW-1185">Reference proteome</keyword>
<feature type="domain" description="Ribosome maturation factor RimM PRC barrel" evidence="3">
    <location>
        <begin position="109"/>
        <end position="174"/>
    </location>
</feature>
<dbReference type="GO" id="GO:0042274">
    <property type="term" value="P:ribosomal small subunit biogenesis"/>
    <property type="evidence" value="ECO:0007669"/>
    <property type="project" value="UniProtKB-UniRule"/>
</dbReference>
<reference evidence="4" key="1">
    <citation type="submission" date="2020-09" db="EMBL/GenBank/DDBJ databases">
        <title>Desulfogranum mesoprofundum gen. nov., sp. nov., a novel mesophilic, sulfate-reducing chemolithoautotroph isolated from a deep-sea hydrothermal vent chimney in the Suiyo Seamount.</title>
        <authorList>
            <person name="Hashimoto Y."/>
            <person name="Nakagawa S."/>
        </authorList>
    </citation>
    <scope>NUCLEOTIDE SEQUENCE</scope>
    <source>
        <strain evidence="4">KT2</strain>
    </source>
</reference>
<dbReference type="Pfam" id="PF24986">
    <property type="entry name" value="PRC_RimM"/>
    <property type="match status" value="1"/>
</dbReference>
<dbReference type="InterPro" id="IPR011961">
    <property type="entry name" value="RimM"/>
</dbReference>
<gene>
    <name evidence="1 4" type="primary">rimM</name>
    <name evidence="4" type="ORF">DGMP_10620</name>
</gene>
<dbReference type="InterPro" id="IPR002676">
    <property type="entry name" value="RimM_N"/>
</dbReference>
<proteinExistence type="inferred from homology"/>
<dbReference type="EMBL" id="AP024086">
    <property type="protein sequence ID" value="BCL60369.1"/>
    <property type="molecule type" value="Genomic_DNA"/>
</dbReference>
<protein>
    <recommendedName>
        <fullName evidence="1">Ribosome maturation factor RimM</fullName>
    </recommendedName>
</protein>
<dbReference type="NCBIfam" id="TIGR02273">
    <property type="entry name" value="16S_RimM"/>
    <property type="match status" value="1"/>
</dbReference>
<keyword evidence="1" id="KW-0963">Cytoplasm</keyword>
<keyword evidence="1" id="KW-0698">rRNA processing</keyword>
<dbReference type="KEGG" id="dbk:DGMP_10620"/>
<sequence>MTQEFSFPTQDFILLGKVVKAHGMRGEFKMVSFSGQPENLSAYKELILVDRKGTMSPALSVISTRNKGKMAIVHLESISDRTRAEYLEGMGVLLARKELPALKEDEFYWHEVIGKKVNDLTGVFVGTVGNIFSNGKQDILVIHDGENEILVPITRETIVAETGEAVTIDPPPGLLELYRNSAGNGYPPE</sequence>
<dbReference type="PANTHER" id="PTHR33692:SF1">
    <property type="entry name" value="RIBOSOME MATURATION FACTOR RIMM"/>
    <property type="match status" value="1"/>
</dbReference>
<comment type="similarity">
    <text evidence="1">Belongs to the RimM family.</text>
</comment>
<dbReference type="GO" id="GO:0006364">
    <property type="term" value="P:rRNA processing"/>
    <property type="evidence" value="ECO:0007669"/>
    <property type="project" value="UniProtKB-UniRule"/>
</dbReference>
<evidence type="ECO:0000313" key="5">
    <source>
        <dbReference type="Proteomes" id="UP000826725"/>
    </source>
</evidence>
<dbReference type="HAMAP" id="MF_00014">
    <property type="entry name" value="Ribosome_mat_RimM"/>
    <property type="match status" value="1"/>
</dbReference>
<evidence type="ECO:0000259" key="2">
    <source>
        <dbReference type="Pfam" id="PF01782"/>
    </source>
</evidence>
<dbReference type="PANTHER" id="PTHR33692">
    <property type="entry name" value="RIBOSOME MATURATION FACTOR RIMM"/>
    <property type="match status" value="1"/>
</dbReference>
<comment type="subcellular location">
    <subcellularLocation>
        <location evidence="1">Cytoplasm</location>
    </subcellularLocation>
</comment>
<dbReference type="Proteomes" id="UP000826725">
    <property type="component" value="Chromosome"/>
</dbReference>
<evidence type="ECO:0000256" key="1">
    <source>
        <dbReference type="HAMAP-Rule" id="MF_00014"/>
    </source>
</evidence>
<comment type="subunit">
    <text evidence="1">Binds ribosomal protein uS19.</text>
</comment>
<dbReference type="RefSeq" id="WP_228856506.1">
    <property type="nucleotide sequence ID" value="NZ_AP024086.1"/>
</dbReference>
<organism evidence="4 5">
    <name type="scientific">Desulfomarina profundi</name>
    <dbReference type="NCBI Taxonomy" id="2772557"/>
    <lineage>
        <taxon>Bacteria</taxon>
        <taxon>Pseudomonadati</taxon>
        <taxon>Thermodesulfobacteriota</taxon>
        <taxon>Desulfobulbia</taxon>
        <taxon>Desulfobulbales</taxon>
        <taxon>Desulfobulbaceae</taxon>
        <taxon>Desulfomarina</taxon>
    </lineage>
</organism>
<dbReference type="AlphaFoldDB" id="A0A8D5FRE0"/>
<keyword evidence="1" id="KW-0690">Ribosome biogenesis</keyword>
<dbReference type="GO" id="GO:0005737">
    <property type="term" value="C:cytoplasm"/>
    <property type="evidence" value="ECO:0007669"/>
    <property type="project" value="UniProtKB-SubCell"/>
</dbReference>
<dbReference type="GO" id="GO:0043022">
    <property type="term" value="F:ribosome binding"/>
    <property type="evidence" value="ECO:0007669"/>
    <property type="project" value="InterPro"/>
</dbReference>
<dbReference type="InterPro" id="IPR056792">
    <property type="entry name" value="PRC_RimM"/>
</dbReference>
<dbReference type="Pfam" id="PF01782">
    <property type="entry name" value="RimM"/>
    <property type="match status" value="1"/>
</dbReference>
<accession>A0A8D5FRE0</accession>
<name>A0A8D5FRE0_9BACT</name>
<comment type="function">
    <text evidence="1">An accessory protein needed during the final step in the assembly of 30S ribosomal subunit, possibly for assembly of the head region. Essential for efficient processing of 16S rRNA. May be needed both before and after RbfA during the maturation of 16S rRNA. It has affinity for free ribosomal 30S subunits but not for 70S ribosomes.</text>
</comment>
<evidence type="ECO:0000313" key="4">
    <source>
        <dbReference type="EMBL" id="BCL60369.1"/>
    </source>
</evidence>
<feature type="domain" description="RimM N-terminal" evidence="2">
    <location>
        <begin position="15"/>
        <end position="97"/>
    </location>
</feature>
<comment type="domain">
    <text evidence="1">The PRC barrel domain binds ribosomal protein uS19.</text>
</comment>
<dbReference type="GO" id="GO:0005840">
    <property type="term" value="C:ribosome"/>
    <property type="evidence" value="ECO:0007669"/>
    <property type="project" value="InterPro"/>
</dbReference>
<keyword evidence="1" id="KW-0143">Chaperone</keyword>